<reference evidence="1" key="1">
    <citation type="submission" date="2017-04" db="EMBL/GenBank/DDBJ databases">
        <authorList>
            <person name="Varghese N."/>
            <person name="Submissions S."/>
        </authorList>
    </citation>
    <scope>NUCLEOTIDE SEQUENCE</scope>
    <source>
        <strain evidence="1">WTE2008</strain>
    </source>
</reference>
<evidence type="ECO:0000313" key="1">
    <source>
        <dbReference type="EMBL" id="SMC80469.1"/>
    </source>
</evidence>
<keyword evidence="2" id="KW-1185">Reference proteome</keyword>
<proteinExistence type="predicted"/>
<organism evidence="1 2">
    <name type="scientific">Aristaeella lactis</name>
    <dbReference type="NCBI Taxonomy" id="3046383"/>
    <lineage>
        <taxon>Bacteria</taxon>
        <taxon>Bacillati</taxon>
        <taxon>Bacillota</taxon>
        <taxon>Clostridia</taxon>
        <taxon>Eubacteriales</taxon>
        <taxon>Aristaeellaceae</taxon>
        <taxon>Aristaeella</taxon>
    </lineage>
</organism>
<dbReference type="Proteomes" id="UP000192328">
    <property type="component" value="Unassembled WGS sequence"/>
</dbReference>
<gene>
    <name evidence="1" type="ORF">SAMN06297397_2598</name>
</gene>
<protein>
    <submittedName>
        <fullName evidence="1">Uncharacterized protein</fullName>
    </submittedName>
</protein>
<evidence type="ECO:0000313" key="2">
    <source>
        <dbReference type="Proteomes" id="UP000192328"/>
    </source>
</evidence>
<dbReference type="EMBL" id="FWXZ01000006">
    <property type="protein sequence ID" value="SMC80469.1"/>
    <property type="molecule type" value="Genomic_DNA"/>
</dbReference>
<sequence length="154" mass="17127">MKKIVSLFICMILLCGTAAAQTVSLPNSGYVLELPDGMKYSMPEPEDYGMAAYTSETLEMDYVSYLKADAFRQGMAETLRETAENLAASGEEAELRDVNGVQMLIFRMTDDADGASGIGYVFEDGEWIIEINFWYATQEAAEETEKIISSIRKK</sequence>
<accession>A0AC61PP14</accession>
<name>A0AC61PP14_9FIRM</name>
<comment type="caution">
    <text evidence="1">The sequence shown here is derived from an EMBL/GenBank/DDBJ whole genome shotgun (WGS) entry which is preliminary data.</text>
</comment>